<sequence length="514" mass="55761">MSFLPGTMCVVWLAGCGGGASPVERDSQATGQTLLADDAVLVTRTTRFYTSVGIAERAEDLSENPPEIHVYDGARFSRITGSAVPGGWRFMGVPRGEYYLRSDSGTRVDILTSARHVDLGVGSRGRLDAVYAGVDWSPARLDLRNLSPWVPVTGDYQRGSSLQVVSSQLDLSGSLLLFKDVPEGATSIVTDEAEMLSFGRSGIPVFQSDQGDRLYVNQLSEFIAGGMPDGTRVGYSAVDRSVELEPIDFAPDWETPMPITGVLQPLEPREVTLDWRLSEFSRLAVEGHPRASLVLSYLEIRPAPHSPADGWFGHAGELLSMSLPPGAATDFTGRLRFGNPYPSDWGVVGRLAQSYAYPSPLPSNPASSVQLTGHYFAIDVLENLTSGPVVPRLSPPRSLRIDRKQASSSNEVGSLHPVISWVPPAVGKPTGYEVRVTRIHPRLGLTLNMGNIYVPGSVRELRLPPGKLERGTYNFVKVTAIEAPHWDVEHAPLRTLESVPYHSAAAFGSLFFVP</sequence>
<name>A0A540X201_9BACT</name>
<accession>A0A540X201</accession>
<organism evidence="1 2">
    <name type="scientific">Myxococcus llanfairpwllgwyngyllgogerychwyrndrobwllllantysiliogogogochensis</name>
    <dbReference type="NCBI Taxonomy" id="2590453"/>
    <lineage>
        <taxon>Bacteria</taxon>
        <taxon>Pseudomonadati</taxon>
        <taxon>Myxococcota</taxon>
        <taxon>Myxococcia</taxon>
        <taxon>Myxococcales</taxon>
        <taxon>Cystobacterineae</taxon>
        <taxon>Myxococcaceae</taxon>
        <taxon>Myxococcus</taxon>
    </lineage>
</organism>
<dbReference type="Proteomes" id="UP000315369">
    <property type="component" value="Unassembled WGS sequence"/>
</dbReference>
<proteinExistence type="predicted"/>
<comment type="caution">
    <text evidence="1">The sequence shown here is derived from an EMBL/GenBank/DDBJ whole genome shotgun (WGS) entry which is preliminary data.</text>
</comment>
<evidence type="ECO:0000313" key="1">
    <source>
        <dbReference type="EMBL" id="TQF15295.1"/>
    </source>
</evidence>
<dbReference type="EMBL" id="VIFM01000046">
    <property type="protein sequence ID" value="TQF15295.1"/>
    <property type="molecule type" value="Genomic_DNA"/>
</dbReference>
<dbReference type="AlphaFoldDB" id="A0A540X201"/>
<gene>
    <name evidence="1" type="ORF">FJV41_14090</name>
</gene>
<reference evidence="1 2" key="1">
    <citation type="submission" date="2019-06" db="EMBL/GenBank/DDBJ databases">
        <authorList>
            <person name="Livingstone P."/>
            <person name="Whitworth D."/>
        </authorList>
    </citation>
    <scope>NUCLEOTIDE SEQUENCE [LARGE SCALE GENOMIC DNA]</scope>
    <source>
        <strain evidence="1 2">AM401</strain>
    </source>
</reference>
<keyword evidence="2" id="KW-1185">Reference proteome</keyword>
<protein>
    <submittedName>
        <fullName evidence="1">Uncharacterized protein</fullName>
    </submittedName>
</protein>
<evidence type="ECO:0000313" key="2">
    <source>
        <dbReference type="Proteomes" id="UP000315369"/>
    </source>
</evidence>